<evidence type="ECO:0000256" key="2">
    <source>
        <dbReference type="ARBA" id="ARBA00022723"/>
    </source>
</evidence>
<comment type="similarity">
    <text evidence="1">Belongs to the UPF0587 family.</text>
</comment>
<dbReference type="FunCoup" id="D8RI25">
    <property type="interactions" value="4274"/>
</dbReference>
<protein>
    <submittedName>
        <fullName evidence="4">Uncharacterized protein</fullName>
    </submittedName>
</protein>
<dbReference type="Gramene" id="EFJ28172">
    <property type="protein sequence ID" value="EFJ28172"/>
    <property type="gene ID" value="SELMODRAFT_171670"/>
</dbReference>
<dbReference type="PANTHER" id="PTHR12857">
    <property type="entry name" value="CXXC MOTIF CONTAINING ZINC BINDING PROTEIN"/>
    <property type="match status" value="1"/>
</dbReference>
<reference evidence="4 5" key="1">
    <citation type="journal article" date="2011" name="Science">
        <title>The Selaginella genome identifies genetic changes associated with the evolution of vascular plants.</title>
        <authorList>
            <person name="Banks J.A."/>
            <person name="Nishiyama T."/>
            <person name="Hasebe M."/>
            <person name="Bowman J.L."/>
            <person name="Gribskov M."/>
            <person name="dePamphilis C."/>
            <person name="Albert V.A."/>
            <person name="Aono N."/>
            <person name="Aoyama T."/>
            <person name="Ambrose B.A."/>
            <person name="Ashton N.W."/>
            <person name="Axtell M.J."/>
            <person name="Barker E."/>
            <person name="Barker M.S."/>
            <person name="Bennetzen J.L."/>
            <person name="Bonawitz N.D."/>
            <person name="Chapple C."/>
            <person name="Cheng C."/>
            <person name="Correa L.G."/>
            <person name="Dacre M."/>
            <person name="DeBarry J."/>
            <person name="Dreyer I."/>
            <person name="Elias M."/>
            <person name="Engstrom E.M."/>
            <person name="Estelle M."/>
            <person name="Feng L."/>
            <person name="Finet C."/>
            <person name="Floyd S.K."/>
            <person name="Frommer W.B."/>
            <person name="Fujita T."/>
            <person name="Gramzow L."/>
            <person name="Gutensohn M."/>
            <person name="Harholt J."/>
            <person name="Hattori M."/>
            <person name="Heyl A."/>
            <person name="Hirai T."/>
            <person name="Hiwatashi Y."/>
            <person name="Ishikawa M."/>
            <person name="Iwata M."/>
            <person name="Karol K.G."/>
            <person name="Koehler B."/>
            <person name="Kolukisaoglu U."/>
            <person name="Kubo M."/>
            <person name="Kurata T."/>
            <person name="Lalonde S."/>
            <person name="Li K."/>
            <person name="Li Y."/>
            <person name="Litt A."/>
            <person name="Lyons E."/>
            <person name="Manning G."/>
            <person name="Maruyama T."/>
            <person name="Michael T.P."/>
            <person name="Mikami K."/>
            <person name="Miyazaki S."/>
            <person name="Morinaga S."/>
            <person name="Murata T."/>
            <person name="Mueller-Roeber B."/>
            <person name="Nelson D.R."/>
            <person name="Obara M."/>
            <person name="Oguri Y."/>
            <person name="Olmstead R.G."/>
            <person name="Onodera N."/>
            <person name="Petersen B.L."/>
            <person name="Pils B."/>
            <person name="Prigge M."/>
            <person name="Rensing S.A."/>
            <person name="Riano-Pachon D.M."/>
            <person name="Roberts A.W."/>
            <person name="Sato Y."/>
            <person name="Scheller H.V."/>
            <person name="Schulz B."/>
            <person name="Schulz C."/>
            <person name="Shakirov E.V."/>
            <person name="Shibagaki N."/>
            <person name="Shinohara N."/>
            <person name="Shippen D.E."/>
            <person name="Soerensen I."/>
            <person name="Sotooka R."/>
            <person name="Sugimoto N."/>
            <person name="Sugita M."/>
            <person name="Sumikawa N."/>
            <person name="Tanurdzic M."/>
            <person name="Theissen G."/>
            <person name="Ulvskov P."/>
            <person name="Wakazuki S."/>
            <person name="Weng J.K."/>
            <person name="Willats W.W."/>
            <person name="Wipf D."/>
            <person name="Wolf P.G."/>
            <person name="Yang L."/>
            <person name="Zimmer A.D."/>
            <person name="Zhu Q."/>
            <person name="Mitros T."/>
            <person name="Hellsten U."/>
            <person name="Loque D."/>
            <person name="Otillar R."/>
            <person name="Salamov A."/>
            <person name="Schmutz J."/>
            <person name="Shapiro H."/>
            <person name="Lindquist E."/>
            <person name="Lucas S."/>
            <person name="Rokhsar D."/>
            <person name="Grigoriev I.V."/>
        </authorList>
    </citation>
    <scope>NUCLEOTIDE SEQUENCE [LARGE SCALE GENOMIC DNA]</scope>
</reference>
<dbReference type="OrthoDB" id="10248838at2759"/>
<dbReference type="OMA" id="NWCDYNQ"/>
<evidence type="ECO:0000256" key="3">
    <source>
        <dbReference type="ARBA" id="ARBA00022833"/>
    </source>
</evidence>
<evidence type="ECO:0000313" key="4">
    <source>
        <dbReference type="EMBL" id="EFJ28172.1"/>
    </source>
</evidence>
<keyword evidence="5" id="KW-1185">Reference proteome</keyword>
<keyword evidence="2" id="KW-0479">Metal-binding</keyword>
<proteinExistence type="inferred from homology"/>
<dbReference type="AlphaFoldDB" id="D8RI25"/>
<dbReference type="SUPFAM" id="SSF141678">
    <property type="entry name" value="MAL13P1.257-like"/>
    <property type="match status" value="1"/>
</dbReference>
<organism evidence="5">
    <name type="scientific">Selaginella moellendorffii</name>
    <name type="common">Spikemoss</name>
    <dbReference type="NCBI Taxonomy" id="88036"/>
    <lineage>
        <taxon>Eukaryota</taxon>
        <taxon>Viridiplantae</taxon>
        <taxon>Streptophyta</taxon>
        <taxon>Embryophyta</taxon>
        <taxon>Tracheophyta</taxon>
        <taxon>Lycopodiopsida</taxon>
        <taxon>Selaginellales</taxon>
        <taxon>Selaginellaceae</taxon>
        <taxon>Selaginella</taxon>
    </lineage>
</organism>
<dbReference type="eggNOG" id="KOG1296">
    <property type="taxonomic scope" value="Eukaryota"/>
</dbReference>
<dbReference type="STRING" id="88036.D8RI25"/>
<sequence>MVFLLLKIKAELENLTNLVPQGPNFTFFFKVQCGSCGTMSEKHSGVSAADVVEVPNSRGTANLVQKCKLCKKTGTISLVDGKNKPYTLEDSESGKFVPVMCFDCRGMEPVEFSCNSSSLWEAEGLNSGARFSNIDLSDGEFVEYDEKAAESVGIYKLEHRFETTSNR</sequence>
<dbReference type="Pfam" id="PF05907">
    <property type="entry name" value="CXXC_Zn-b_euk"/>
    <property type="match status" value="1"/>
</dbReference>
<dbReference type="InterPro" id="IPR008584">
    <property type="entry name" value="CXXC_Zn-binding_euk"/>
</dbReference>
<dbReference type="InParanoid" id="D8RI25"/>
<dbReference type="PANTHER" id="PTHR12857:SF0">
    <property type="entry name" value="CXXC MOTIF CONTAINING ZINC BINDING PROTEIN"/>
    <property type="match status" value="1"/>
</dbReference>
<dbReference type="GO" id="GO:0008270">
    <property type="term" value="F:zinc ion binding"/>
    <property type="evidence" value="ECO:0000318"/>
    <property type="project" value="GO_Central"/>
</dbReference>
<keyword evidence="3" id="KW-0862">Zinc</keyword>
<name>D8RI25_SELML</name>
<gene>
    <name evidence="4" type="ORF">SELMODRAFT_171670</name>
</gene>
<dbReference type="EMBL" id="GL377580">
    <property type="protein sequence ID" value="EFJ28172.1"/>
    <property type="molecule type" value="Genomic_DNA"/>
</dbReference>
<evidence type="ECO:0000256" key="1">
    <source>
        <dbReference type="ARBA" id="ARBA00007818"/>
    </source>
</evidence>
<dbReference type="HOGENOM" id="CLU_114688_1_0_1"/>
<dbReference type="KEGG" id="smo:SELMODRAFT_171670"/>
<evidence type="ECO:0000313" key="5">
    <source>
        <dbReference type="Proteomes" id="UP000001514"/>
    </source>
</evidence>
<accession>D8RI25</accession>
<dbReference type="Proteomes" id="UP000001514">
    <property type="component" value="Unassembled WGS sequence"/>
</dbReference>